<dbReference type="PANTHER" id="PTHR37815:SF3">
    <property type="entry name" value="UPF0397 PROTEIN SPR0429"/>
    <property type="match status" value="1"/>
</dbReference>
<feature type="transmembrane region" description="Helical" evidence="3">
    <location>
        <begin position="108"/>
        <end position="126"/>
    </location>
</feature>
<sequence length="175" mass="18259">MSAAMEENKTRKIVMTALLAALTMVATYVIRIPTPTGGYVNLGDTIVLLSAFLLGPVYGMLAGGIGSALADFWAGYMAWVPATLIIKGCMGLVAGLMYRAMGHKKAGLILSGLPSELIMVFGYFLFEAALLGQGLGAAVGIPANLLQGAFGLVAATLLTGVLRRNSYVRKAYPAL</sequence>
<evidence type="ECO:0000256" key="2">
    <source>
        <dbReference type="ARBA" id="ARBA00022989"/>
    </source>
</evidence>
<dbReference type="KEGG" id="ohi:H8790_13115"/>
<name>A0A7G9B478_9FIRM</name>
<keyword evidence="2 3" id="KW-1133">Transmembrane helix</keyword>
<dbReference type="InterPro" id="IPR009825">
    <property type="entry name" value="ECF_substrate-spec-like"/>
</dbReference>
<dbReference type="Pfam" id="PF07155">
    <property type="entry name" value="ECF-ribofla_trS"/>
    <property type="match status" value="1"/>
</dbReference>
<dbReference type="Gene3D" id="1.10.1760.20">
    <property type="match status" value="1"/>
</dbReference>
<dbReference type="Proteomes" id="UP000515960">
    <property type="component" value="Chromosome"/>
</dbReference>
<evidence type="ECO:0000313" key="5">
    <source>
        <dbReference type="Proteomes" id="UP000515960"/>
    </source>
</evidence>
<feature type="transmembrane region" description="Helical" evidence="3">
    <location>
        <begin position="138"/>
        <end position="162"/>
    </location>
</feature>
<evidence type="ECO:0000313" key="4">
    <source>
        <dbReference type="EMBL" id="QNL44359.1"/>
    </source>
</evidence>
<dbReference type="GO" id="GO:0016020">
    <property type="term" value="C:membrane"/>
    <property type="evidence" value="ECO:0007669"/>
    <property type="project" value="InterPro"/>
</dbReference>
<organism evidence="4 5">
    <name type="scientific">Oscillibacter hominis</name>
    <dbReference type="NCBI Taxonomy" id="2763056"/>
    <lineage>
        <taxon>Bacteria</taxon>
        <taxon>Bacillati</taxon>
        <taxon>Bacillota</taxon>
        <taxon>Clostridia</taxon>
        <taxon>Eubacteriales</taxon>
        <taxon>Oscillospiraceae</taxon>
        <taxon>Oscillibacter</taxon>
    </lineage>
</organism>
<feature type="transmembrane region" description="Helical" evidence="3">
    <location>
        <begin position="46"/>
        <end position="70"/>
    </location>
</feature>
<keyword evidence="3" id="KW-0472">Membrane</keyword>
<keyword evidence="1 3" id="KW-0812">Transmembrane</keyword>
<feature type="transmembrane region" description="Helical" evidence="3">
    <location>
        <begin position="76"/>
        <end position="96"/>
    </location>
</feature>
<reference evidence="4 5" key="1">
    <citation type="submission" date="2020-08" db="EMBL/GenBank/DDBJ databases">
        <authorList>
            <person name="Liu C."/>
            <person name="Sun Q."/>
        </authorList>
    </citation>
    <scope>NUCLEOTIDE SEQUENCE [LARGE SCALE GENOMIC DNA]</scope>
    <source>
        <strain evidence="4 5">NSJ-62</strain>
    </source>
</reference>
<dbReference type="PANTHER" id="PTHR37815">
    <property type="entry name" value="UPF0397 PROTEIN BC_2624-RELATED"/>
    <property type="match status" value="1"/>
</dbReference>
<proteinExistence type="predicted"/>
<gene>
    <name evidence="4" type="ORF">H8790_13115</name>
</gene>
<dbReference type="AlphaFoldDB" id="A0A7G9B478"/>
<feature type="transmembrane region" description="Helical" evidence="3">
    <location>
        <begin position="13"/>
        <end position="34"/>
    </location>
</feature>
<evidence type="ECO:0000256" key="1">
    <source>
        <dbReference type="ARBA" id="ARBA00022692"/>
    </source>
</evidence>
<dbReference type="EMBL" id="CP060490">
    <property type="protein sequence ID" value="QNL44359.1"/>
    <property type="molecule type" value="Genomic_DNA"/>
</dbReference>
<protein>
    <submittedName>
        <fullName evidence="4">ECF transporter S component</fullName>
    </submittedName>
</protein>
<evidence type="ECO:0000256" key="3">
    <source>
        <dbReference type="SAM" id="Phobius"/>
    </source>
</evidence>
<accession>A0A7G9B478</accession>
<keyword evidence="5" id="KW-1185">Reference proteome</keyword>